<accession>A0ABT2LUU2</accession>
<evidence type="ECO:0000313" key="6">
    <source>
        <dbReference type="EMBL" id="MCT7378290.1"/>
    </source>
</evidence>
<sequence length="299" mass="34251">MNKTKLDRDKYVLGDASAHVGFLNCERISERSHIHGWEVDTHYHEGLSQLFVFGQGHVESRIDYTRRTIDAPAIAWLPALCSHAFSYQKDMEGWVITVPTADVSRLAAGRVWLEGWISRPQMLCGEQHSEQLAEAERLSRRIEREHRSHGEERNIVLESLFLLALVTLHRGLAIAHSAKAGITDRRQHLVNQFQERLDRHVSAMRSVAEYADMLSVTPTHLSRTVKSVTGRTAGEIIHDRVMLEAKRQLVFTDNSISEIAYALKFSTPSYFTRFFSMQTGENPRSFRRRMRIPTNTLGK</sequence>
<dbReference type="PANTHER" id="PTHR43280:SF32">
    <property type="entry name" value="TRANSCRIPTIONAL REGULATORY PROTEIN"/>
    <property type="match status" value="1"/>
</dbReference>
<keyword evidence="1" id="KW-0805">Transcription regulation</keyword>
<dbReference type="Proteomes" id="UP001320831">
    <property type="component" value="Unassembled WGS sequence"/>
</dbReference>
<keyword evidence="3" id="KW-0804">Transcription</keyword>
<evidence type="ECO:0000259" key="5">
    <source>
        <dbReference type="PROSITE" id="PS01124"/>
    </source>
</evidence>
<dbReference type="SUPFAM" id="SSF46689">
    <property type="entry name" value="Homeodomain-like"/>
    <property type="match status" value="1"/>
</dbReference>
<dbReference type="InterPro" id="IPR018060">
    <property type="entry name" value="HTH_AraC"/>
</dbReference>
<keyword evidence="2" id="KW-0238">DNA-binding</keyword>
<evidence type="ECO:0000256" key="1">
    <source>
        <dbReference type="ARBA" id="ARBA00023015"/>
    </source>
</evidence>
<evidence type="ECO:0000313" key="7">
    <source>
        <dbReference type="Proteomes" id="UP001320831"/>
    </source>
</evidence>
<dbReference type="PROSITE" id="PS01124">
    <property type="entry name" value="HTH_ARAC_FAMILY_2"/>
    <property type="match status" value="1"/>
</dbReference>
<dbReference type="PANTHER" id="PTHR43280">
    <property type="entry name" value="ARAC-FAMILY TRANSCRIPTIONAL REGULATOR"/>
    <property type="match status" value="1"/>
</dbReference>
<dbReference type="RefSeq" id="WP_260907207.1">
    <property type="nucleotide sequence ID" value="NZ_JAOCZP010000012.1"/>
</dbReference>
<keyword evidence="4" id="KW-0175">Coiled coil</keyword>
<name>A0ABT2LUU2_9HYPH</name>
<dbReference type="EMBL" id="JAOCZP010000012">
    <property type="protein sequence ID" value="MCT7378290.1"/>
    <property type="molecule type" value="Genomic_DNA"/>
</dbReference>
<evidence type="ECO:0000256" key="2">
    <source>
        <dbReference type="ARBA" id="ARBA00023125"/>
    </source>
</evidence>
<protein>
    <submittedName>
        <fullName evidence="6">AraC family transcriptional regulator</fullName>
    </submittedName>
</protein>
<dbReference type="Pfam" id="PF12833">
    <property type="entry name" value="HTH_18"/>
    <property type="match status" value="1"/>
</dbReference>
<keyword evidence="7" id="KW-1185">Reference proteome</keyword>
<dbReference type="SUPFAM" id="SSF51215">
    <property type="entry name" value="Regulatory protein AraC"/>
    <property type="match status" value="1"/>
</dbReference>
<dbReference type="InterPro" id="IPR009057">
    <property type="entry name" value="Homeodomain-like_sf"/>
</dbReference>
<gene>
    <name evidence="6" type="ORF">N5A92_25075</name>
</gene>
<comment type="caution">
    <text evidence="6">The sequence shown here is derived from an EMBL/GenBank/DDBJ whole genome shotgun (WGS) entry which is preliminary data.</text>
</comment>
<evidence type="ECO:0000256" key="3">
    <source>
        <dbReference type="ARBA" id="ARBA00023163"/>
    </source>
</evidence>
<feature type="domain" description="HTH araC/xylS-type" evidence="5">
    <location>
        <begin position="187"/>
        <end position="289"/>
    </location>
</feature>
<dbReference type="InterPro" id="IPR037923">
    <property type="entry name" value="HTH-like"/>
</dbReference>
<organism evidence="6 7">
    <name type="scientific">Chelativorans salis</name>
    <dbReference type="NCBI Taxonomy" id="2978478"/>
    <lineage>
        <taxon>Bacteria</taxon>
        <taxon>Pseudomonadati</taxon>
        <taxon>Pseudomonadota</taxon>
        <taxon>Alphaproteobacteria</taxon>
        <taxon>Hyphomicrobiales</taxon>
        <taxon>Phyllobacteriaceae</taxon>
        <taxon>Chelativorans</taxon>
    </lineage>
</organism>
<evidence type="ECO:0000256" key="4">
    <source>
        <dbReference type="SAM" id="Coils"/>
    </source>
</evidence>
<proteinExistence type="predicted"/>
<feature type="coiled-coil region" evidence="4">
    <location>
        <begin position="125"/>
        <end position="152"/>
    </location>
</feature>
<reference evidence="6 7" key="1">
    <citation type="submission" date="2022-09" db="EMBL/GenBank/DDBJ databases">
        <title>Chelativorans salina sp. nov., a novel slightly halophilic bacterium isolated from a saline lake sediment enrichment.</title>
        <authorList>
            <person name="Gao L."/>
            <person name="Fang B.-Z."/>
            <person name="Li W.-J."/>
        </authorList>
    </citation>
    <scope>NUCLEOTIDE SEQUENCE [LARGE SCALE GENOMIC DNA]</scope>
    <source>
        <strain evidence="6 7">EGI FJ00035</strain>
    </source>
</reference>
<dbReference type="SMART" id="SM00342">
    <property type="entry name" value="HTH_ARAC"/>
    <property type="match status" value="1"/>
</dbReference>
<dbReference type="Gene3D" id="1.10.10.60">
    <property type="entry name" value="Homeodomain-like"/>
    <property type="match status" value="1"/>
</dbReference>